<keyword evidence="3" id="KW-1185">Reference proteome</keyword>
<dbReference type="Proteomes" id="UP001141336">
    <property type="component" value="Unassembled WGS sequence"/>
</dbReference>
<evidence type="ECO:0000313" key="3">
    <source>
        <dbReference type="Proteomes" id="UP001141336"/>
    </source>
</evidence>
<proteinExistence type="predicted"/>
<accession>A0ABT4IL30</accession>
<dbReference type="EMBL" id="JAPTGC010000004">
    <property type="protein sequence ID" value="MCZ0862465.1"/>
    <property type="molecule type" value="Genomic_DNA"/>
</dbReference>
<evidence type="ECO:0000256" key="1">
    <source>
        <dbReference type="SAM" id="Phobius"/>
    </source>
</evidence>
<keyword evidence="1" id="KW-0812">Transmembrane</keyword>
<protein>
    <submittedName>
        <fullName evidence="2">Uncharacterized protein</fullName>
    </submittedName>
</protein>
<dbReference type="RefSeq" id="WP_268922712.1">
    <property type="nucleotide sequence ID" value="NZ_JAPTGC010000004.1"/>
</dbReference>
<comment type="caution">
    <text evidence="2">The sequence shown here is derived from an EMBL/GenBank/DDBJ whole genome shotgun (WGS) entry which is preliminary data.</text>
</comment>
<gene>
    <name evidence="2" type="ORF">O0S09_04245</name>
</gene>
<keyword evidence="1" id="KW-1133">Transmembrane helix</keyword>
<name>A0ABT4IL30_9EURY</name>
<sequence length="107" mass="12026">MMGRTIRRLWITVATCCFLAIFAVDFLLSSLFETYGMPIVDAAILKMHAYEGSPLQTVPVEYVNTFRGWLHFLFPATTAVALAALCWKLGKLYRKKDPDPSPGKPKT</sequence>
<evidence type="ECO:0000313" key="2">
    <source>
        <dbReference type="EMBL" id="MCZ0862465.1"/>
    </source>
</evidence>
<organism evidence="2 3">
    <name type="scientific">Methanocorpusculum vombati</name>
    <dbReference type="NCBI Taxonomy" id="3002864"/>
    <lineage>
        <taxon>Archaea</taxon>
        <taxon>Methanobacteriati</taxon>
        <taxon>Methanobacteriota</taxon>
        <taxon>Stenosarchaea group</taxon>
        <taxon>Methanomicrobia</taxon>
        <taxon>Methanomicrobiales</taxon>
        <taxon>Methanocorpusculaceae</taxon>
        <taxon>Methanocorpusculum</taxon>
    </lineage>
</organism>
<keyword evidence="1" id="KW-0472">Membrane</keyword>
<reference evidence="2" key="1">
    <citation type="submission" date="2022-12" db="EMBL/GenBank/DDBJ databases">
        <title>Isolation and characterisation of novel Methanocorpusculum spp. from native Australian herbivores indicates the genus is ancestrally host-associated.</title>
        <authorList>
            <person name="Volmer J.G."/>
            <person name="Soo R.M."/>
            <person name="Evans P.N."/>
            <person name="Hoedt E.C."/>
            <person name="Astorga Alsina A.L."/>
            <person name="Woodcroft B.J."/>
            <person name="Tyson G.W."/>
            <person name="Hugenholtz P."/>
            <person name="Morrison M."/>
        </authorList>
    </citation>
    <scope>NUCLEOTIDE SEQUENCE</scope>
    <source>
        <strain evidence="2">CW153</strain>
    </source>
</reference>
<feature type="transmembrane region" description="Helical" evidence="1">
    <location>
        <begin position="66"/>
        <end position="87"/>
    </location>
</feature>